<dbReference type="PROSITE" id="PS50111">
    <property type="entry name" value="CHEMOTAXIS_TRANSDUC_2"/>
    <property type="match status" value="1"/>
</dbReference>
<gene>
    <name evidence="8" type="ORF">ILT43_13805</name>
</gene>
<dbReference type="InterPro" id="IPR051310">
    <property type="entry name" value="MCP_chemotaxis"/>
</dbReference>
<evidence type="ECO:0000259" key="7">
    <source>
        <dbReference type="PROSITE" id="PS50885"/>
    </source>
</evidence>
<feature type="region of interest" description="Disordered" evidence="4">
    <location>
        <begin position="580"/>
        <end position="601"/>
    </location>
</feature>
<proteinExistence type="inferred from homology"/>
<dbReference type="PRINTS" id="PR00260">
    <property type="entry name" value="CHEMTRNSDUCR"/>
</dbReference>
<comment type="caution">
    <text evidence="8">The sequence shown here is derived from an EMBL/GenBank/DDBJ whole genome shotgun (WGS) entry which is preliminary data.</text>
</comment>
<dbReference type="EMBL" id="JAFEMC010000004">
    <property type="protein sequence ID" value="MBM6577452.1"/>
    <property type="molecule type" value="Genomic_DNA"/>
</dbReference>
<dbReference type="Gene3D" id="6.10.340.10">
    <property type="match status" value="1"/>
</dbReference>
<dbReference type="SUPFAM" id="SSF58104">
    <property type="entry name" value="Methyl-accepting chemotaxis protein (MCP) signaling domain"/>
    <property type="match status" value="1"/>
</dbReference>
<dbReference type="SMART" id="SM00283">
    <property type="entry name" value="MA"/>
    <property type="match status" value="1"/>
</dbReference>
<accession>A0ABS2D937</accession>
<sequence>MIGAASRRLSMGISMFANQPIGRKIATCFSVIVLAVLAMMAVLYNANASIADAAARSVRSENIHRLTLEMEIAILRQNSQVRGFLITGDEGYLKQFREARDNGSAAAKTLASLLTLPQDRARVAQSDARIRAWRVRWGDPLIAQVRAGDRSGAQAKLSASSKTVTMVPVLAPLRDLRADARQVMSDTRAAQDAALRTSLIALAAGGVALLGLAISLSMLLARQLARPVVRLTTAMATLAAGDNGVVVPDTDRGDELGRMSQAMLVFRDAAIAKAKSDMDQHAAVSGIGAALSRLADADLTTRLSGFPDGYGTIERDFNAAVQNLSAALLAVSDRSAGIDVSANEIARASDDLAARTERQAASLEETAAAMDEITSTVRDAADGAARSSNIVNATRSEAEAVGTIVRQAVNAMGGIERTSSEIGEIIALIDGIAFQTNLLALNAGVEAARAGDAGRGFAVVASEVRALAQRSADAANDVKSRIVASRTQVELGVSLVAQTGKALGSIIGRIEEVSVLAGQIATSSAHQASGMGQVNIAVNEMESVTQQNAAMVEQSNAAARTLSSDAAELMRQVRRFRIQSDTPATAATPLQRTPVDARYAA</sequence>
<dbReference type="InterPro" id="IPR007891">
    <property type="entry name" value="CHASE3"/>
</dbReference>
<keyword evidence="3" id="KW-0807">Transducer</keyword>
<keyword evidence="1" id="KW-0145">Chemotaxis</keyword>
<dbReference type="Pfam" id="PF00015">
    <property type="entry name" value="MCPsignal"/>
    <property type="match status" value="1"/>
</dbReference>
<feature type="domain" description="HAMP" evidence="7">
    <location>
        <begin position="282"/>
        <end position="329"/>
    </location>
</feature>
<dbReference type="InterPro" id="IPR004090">
    <property type="entry name" value="Chemotax_Me-accpt_rcpt"/>
</dbReference>
<dbReference type="PROSITE" id="PS50885">
    <property type="entry name" value="HAMP"/>
    <property type="match status" value="2"/>
</dbReference>
<feature type="transmembrane region" description="Helical" evidence="5">
    <location>
        <begin position="199"/>
        <end position="221"/>
    </location>
</feature>
<dbReference type="PANTHER" id="PTHR43531:SF11">
    <property type="entry name" value="METHYL-ACCEPTING CHEMOTAXIS PROTEIN 3"/>
    <property type="match status" value="1"/>
</dbReference>
<keyword evidence="5" id="KW-0812">Transmembrane</keyword>
<evidence type="ECO:0000256" key="3">
    <source>
        <dbReference type="PROSITE-ProRule" id="PRU00284"/>
    </source>
</evidence>
<dbReference type="PANTHER" id="PTHR43531">
    <property type="entry name" value="PROTEIN ICFG"/>
    <property type="match status" value="1"/>
</dbReference>
<protein>
    <submittedName>
        <fullName evidence="8">CHASE3 domain-containing protein</fullName>
    </submittedName>
</protein>
<feature type="compositionally biased region" description="Polar residues" evidence="4">
    <location>
        <begin position="580"/>
        <end position="591"/>
    </location>
</feature>
<keyword evidence="5" id="KW-0472">Membrane</keyword>
<evidence type="ECO:0000256" key="2">
    <source>
        <dbReference type="ARBA" id="ARBA00029447"/>
    </source>
</evidence>
<keyword evidence="5" id="KW-1133">Transmembrane helix</keyword>
<keyword evidence="9" id="KW-1185">Reference proteome</keyword>
<dbReference type="SMART" id="SM00304">
    <property type="entry name" value="HAMP"/>
    <property type="match status" value="2"/>
</dbReference>
<organism evidence="8 9">
    <name type="scientific">Sphingomonas longa</name>
    <dbReference type="NCBI Taxonomy" id="2778730"/>
    <lineage>
        <taxon>Bacteria</taxon>
        <taxon>Pseudomonadati</taxon>
        <taxon>Pseudomonadota</taxon>
        <taxon>Alphaproteobacteria</taxon>
        <taxon>Sphingomonadales</taxon>
        <taxon>Sphingomonadaceae</taxon>
        <taxon>Sphingomonas</taxon>
    </lineage>
</organism>
<evidence type="ECO:0000259" key="6">
    <source>
        <dbReference type="PROSITE" id="PS50111"/>
    </source>
</evidence>
<dbReference type="SUPFAM" id="SSF158472">
    <property type="entry name" value="HAMP domain-like"/>
    <property type="match status" value="1"/>
</dbReference>
<dbReference type="Pfam" id="PF00672">
    <property type="entry name" value="HAMP"/>
    <property type="match status" value="1"/>
</dbReference>
<evidence type="ECO:0000256" key="1">
    <source>
        <dbReference type="ARBA" id="ARBA00022500"/>
    </source>
</evidence>
<evidence type="ECO:0000256" key="4">
    <source>
        <dbReference type="SAM" id="MobiDB-lite"/>
    </source>
</evidence>
<comment type="similarity">
    <text evidence="2">Belongs to the methyl-accepting chemotaxis (MCP) protein family.</text>
</comment>
<feature type="domain" description="Methyl-accepting transducer" evidence="6">
    <location>
        <begin position="334"/>
        <end position="563"/>
    </location>
</feature>
<dbReference type="InterPro" id="IPR004089">
    <property type="entry name" value="MCPsignal_dom"/>
</dbReference>
<dbReference type="CDD" id="cd11386">
    <property type="entry name" value="MCP_signal"/>
    <property type="match status" value="1"/>
</dbReference>
<name>A0ABS2D937_9SPHN</name>
<evidence type="ECO:0000313" key="8">
    <source>
        <dbReference type="EMBL" id="MBM6577452.1"/>
    </source>
</evidence>
<reference evidence="8 9" key="1">
    <citation type="submission" date="2020-12" db="EMBL/GenBank/DDBJ databases">
        <title>Sphingomonas sp.</title>
        <authorList>
            <person name="Kim M.K."/>
        </authorList>
    </citation>
    <scope>NUCLEOTIDE SEQUENCE [LARGE SCALE GENOMIC DNA]</scope>
    <source>
        <strain evidence="8 9">BT552</strain>
    </source>
</reference>
<dbReference type="Pfam" id="PF05227">
    <property type="entry name" value="CHASE3"/>
    <property type="match status" value="1"/>
</dbReference>
<dbReference type="InterPro" id="IPR003660">
    <property type="entry name" value="HAMP_dom"/>
</dbReference>
<dbReference type="CDD" id="cd06225">
    <property type="entry name" value="HAMP"/>
    <property type="match status" value="1"/>
</dbReference>
<feature type="domain" description="HAMP" evidence="7">
    <location>
        <begin position="222"/>
        <end position="275"/>
    </location>
</feature>
<evidence type="ECO:0000256" key="5">
    <source>
        <dbReference type="SAM" id="Phobius"/>
    </source>
</evidence>
<dbReference type="RefSeq" id="WP_204199560.1">
    <property type="nucleotide sequence ID" value="NZ_JAFEMC010000004.1"/>
</dbReference>
<dbReference type="Proteomes" id="UP000763641">
    <property type="component" value="Unassembled WGS sequence"/>
</dbReference>
<dbReference type="Gene3D" id="1.10.287.950">
    <property type="entry name" value="Methyl-accepting chemotaxis protein"/>
    <property type="match status" value="1"/>
</dbReference>
<evidence type="ECO:0000313" key="9">
    <source>
        <dbReference type="Proteomes" id="UP000763641"/>
    </source>
</evidence>